<reference evidence="4 5" key="2">
    <citation type="submission" date="2024-05" db="EMBL/GenBank/DDBJ databases">
        <authorList>
            <person name="Chen Y."/>
            <person name="Shah S."/>
            <person name="Dougan E. K."/>
            <person name="Thang M."/>
            <person name="Chan C."/>
        </authorList>
    </citation>
    <scope>NUCLEOTIDE SEQUENCE [LARGE SCALE GENOMIC DNA]</scope>
</reference>
<dbReference type="Proteomes" id="UP001152797">
    <property type="component" value="Unassembled WGS sequence"/>
</dbReference>
<dbReference type="InterPro" id="IPR002885">
    <property type="entry name" value="PPR_rpt"/>
</dbReference>
<evidence type="ECO:0000313" key="3">
    <source>
        <dbReference type="EMBL" id="CAI3982686.1"/>
    </source>
</evidence>
<evidence type="ECO:0008006" key="6">
    <source>
        <dbReference type="Google" id="ProtNLM"/>
    </source>
</evidence>
<feature type="repeat" description="PPR" evidence="2">
    <location>
        <begin position="92"/>
        <end position="126"/>
    </location>
</feature>
<dbReference type="InterPro" id="IPR011990">
    <property type="entry name" value="TPR-like_helical_dom_sf"/>
</dbReference>
<evidence type="ECO:0000256" key="2">
    <source>
        <dbReference type="PROSITE-ProRule" id="PRU00708"/>
    </source>
</evidence>
<reference evidence="3" key="1">
    <citation type="submission" date="2022-10" db="EMBL/GenBank/DDBJ databases">
        <authorList>
            <person name="Chen Y."/>
            <person name="Dougan E. K."/>
            <person name="Chan C."/>
            <person name="Rhodes N."/>
            <person name="Thang M."/>
        </authorList>
    </citation>
    <scope>NUCLEOTIDE SEQUENCE</scope>
</reference>
<dbReference type="AlphaFoldDB" id="A0A9P1FNS1"/>
<dbReference type="PANTHER" id="PTHR47447">
    <property type="entry name" value="OS03G0856100 PROTEIN"/>
    <property type="match status" value="1"/>
</dbReference>
<evidence type="ECO:0000313" key="4">
    <source>
        <dbReference type="EMBL" id="CAL4769998.1"/>
    </source>
</evidence>
<name>A0A9P1FNS1_9DINO</name>
<dbReference type="PANTHER" id="PTHR47447:SF17">
    <property type="entry name" value="OS12G0638900 PROTEIN"/>
    <property type="match status" value="1"/>
</dbReference>
<keyword evidence="5" id="KW-1185">Reference proteome</keyword>
<dbReference type="EMBL" id="CAMXCT020000736">
    <property type="protein sequence ID" value="CAL1136061.1"/>
    <property type="molecule type" value="Genomic_DNA"/>
</dbReference>
<sequence>MCLEDDFPIVHGHLLFPCLTQWVAMAGCFSNHETVATVWRSFLAIRHLLSIPGDLQIELDVVACNTALTVCDVQWQRALDILQQTQDREISTLITYSSAISCCEKARKAAVAVDLFEELRMAGHEANTIAFSAAVSACEKGQQWLAALRLLQQPAMQFLQRDVVLLGAQLSSLGAGQRWRQAEELHTSMAASALRTNRICGNALLSAYEKPLQWRKALEAFGALECLQPDAVSFSASISCVEKCQQWHLALHLCAAGPRSQVALHGAMTACAGRAWIHTLGLLRRMKQLKLAANNVTYTAILEACQGRSTPGGQLRLLSEMKASWCSLDAVAYTAAADACDLSGDHGLLLDWLANCERSSLLLLT</sequence>
<dbReference type="OrthoDB" id="442955at2759"/>
<accession>A0A9P1FNS1</accession>
<evidence type="ECO:0000313" key="5">
    <source>
        <dbReference type="Proteomes" id="UP001152797"/>
    </source>
</evidence>
<evidence type="ECO:0000256" key="1">
    <source>
        <dbReference type="ARBA" id="ARBA00022737"/>
    </source>
</evidence>
<comment type="caution">
    <text evidence="3">The sequence shown here is derived from an EMBL/GenBank/DDBJ whole genome shotgun (WGS) entry which is preliminary data.</text>
</comment>
<protein>
    <recommendedName>
        <fullName evidence="6">Pentatricopeptide repeat-containing protein, chloroplastic</fullName>
    </recommendedName>
</protein>
<gene>
    <name evidence="3" type="ORF">C1SCF055_LOCUS10354</name>
</gene>
<keyword evidence="1" id="KW-0677">Repeat</keyword>
<dbReference type="PROSITE" id="PS51375">
    <property type="entry name" value="PPR"/>
    <property type="match status" value="1"/>
</dbReference>
<organism evidence="3">
    <name type="scientific">Cladocopium goreaui</name>
    <dbReference type="NCBI Taxonomy" id="2562237"/>
    <lineage>
        <taxon>Eukaryota</taxon>
        <taxon>Sar</taxon>
        <taxon>Alveolata</taxon>
        <taxon>Dinophyceae</taxon>
        <taxon>Suessiales</taxon>
        <taxon>Symbiodiniaceae</taxon>
        <taxon>Cladocopium</taxon>
    </lineage>
</organism>
<dbReference type="NCBIfam" id="TIGR00756">
    <property type="entry name" value="PPR"/>
    <property type="match status" value="1"/>
</dbReference>
<dbReference type="EMBL" id="CAMXCT010000736">
    <property type="protein sequence ID" value="CAI3982686.1"/>
    <property type="molecule type" value="Genomic_DNA"/>
</dbReference>
<dbReference type="Gene3D" id="1.25.40.10">
    <property type="entry name" value="Tetratricopeptide repeat domain"/>
    <property type="match status" value="2"/>
</dbReference>
<proteinExistence type="predicted"/>
<dbReference type="EMBL" id="CAMXCT030000736">
    <property type="protein sequence ID" value="CAL4769998.1"/>
    <property type="molecule type" value="Genomic_DNA"/>
</dbReference>